<dbReference type="InterPro" id="IPR051175">
    <property type="entry name" value="CLK_kinases"/>
</dbReference>
<evidence type="ECO:0000256" key="9">
    <source>
        <dbReference type="ARBA" id="ARBA00049308"/>
    </source>
</evidence>
<dbReference type="PROSITE" id="PS00108">
    <property type="entry name" value="PROTEIN_KINASE_ST"/>
    <property type="match status" value="1"/>
</dbReference>
<dbReference type="SUPFAM" id="SSF56112">
    <property type="entry name" value="Protein kinase-like (PK-like)"/>
    <property type="match status" value="1"/>
</dbReference>
<dbReference type="EC" id="2.7.12.1" evidence="1"/>
<evidence type="ECO:0000256" key="3">
    <source>
        <dbReference type="ARBA" id="ARBA00022679"/>
    </source>
</evidence>
<dbReference type="PANTHER" id="PTHR45646">
    <property type="entry name" value="SERINE/THREONINE-PROTEIN KINASE DOA-RELATED"/>
    <property type="match status" value="1"/>
</dbReference>
<dbReference type="FunFam" id="1.10.510.10:FF:000612">
    <property type="entry name" value="Serine/threonine-protein kinase AFC2"/>
    <property type="match status" value="1"/>
</dbReference>
<dbReference type="STRING" id="983965.A0A2T4C2C0"/>
<evidence type="ECO:0000256" key="1">
    <source>
        <dbReference type="ARBA" id="ARBA00013203"/>
    </source>
</evidence>
<dbReference type="GO" id="GO:0005634">
    <property type="term" value="C:nucleus"/>
    <property type="evidence" value="ECO:0007669"/>
    <property type="project" value="TreeGrafter"/>
</dbReference>
<name>A0A2T4C2C0_TRILO</name>
<dbReference type="GO" id="GO:0004674">
    <property type="term" value="F:protein serine/threonine kinase activity"/>
    <property type="evidence" value="ECO:0007669"/>
    <property type="project" value="UniProtKB-KW"/>
</dbReference>
<dbReference type="GO" id="GO:0043484">
    <property type="term" value="P:regulation of RNA splicing"/>
    <property type="evidence" value="ECO:0007669"/>
    <property type="project" value="TreeGrafter"/>
</dbReference>
<dbReference type="OrthoDB" id="283111at2759"/>
<comment type="catalytic activity">
    <reaction evidence="8">
        <text>L-seryl-[protein] + ATP = O-phospho-L-seryl-[protein] + ADP + H(+)</text>
        <dbReference type="Rhea" id="RHEA:17989"/>
        <dbReference type="Rhea" id="RHEA-COMP:9863"/>
        <dbReference type="Rhea" id="RHEA-COMP:11604"/>
        <dbReference type="ChEBI" id="CHEBI:15378"/>
        <dbReference type="ChEBI" id="CHEBI:29999"/>
        <dbReference type="ChEBI" id="CHEBI:30616"/>
        <dbReference type="ChEBI" id="CHEBI:83421"/>
        <dbReference type="ChEBI" id="CHEBI:456216"/>
        <dbReference type="EC" id="2.7.12.1"/>
    </reaction>
</comment>
<keyword evidence="5 12" id="KW-0418">Kinase</keyword>
<accession>A0A2T4C2C0</accession>
<dbReference type="InterPro" id="IPR000719">
    <property type="entry name" value="Prot_kinase_dom"/>
</dbReference>
<dbReference type="CDD" id="cd14134">
    <property type="entry name" value="PKc_CLK"/>
    <property type="match status" value="1"/>
</dbReference>
<evidence type="ECO:0000256" key="4">
    <source>
        <dbReference type="ARBA" id="ARBA00022741"/>
    </source>
</evidence>
<dbReference type="GO" id="GO:0004712">
    <property type="term" value="F:protein serine/threonine/tyrosine kinase activity"/>
    <property type="evidence" value="ECO:0007669"/>
    <property type="project" value="UniProtKB-EC"/>
</dbReference>
<protein>
    <recommendedName>
        <fullName evidence="1">dual-specificity kinase</fullName>
        <ecNumber evidence="1">2.7.12.1</ecNumber>
    </recommendedName>
</protein>
<evidence type="ECO:0000256" key="5">
    <source>
        <dbReference type="ARBA" id="ARBA00022777"/>
    </source>
</evidence>
<gene>
    <name evidence="12" type="ORF">M440DRAFT_55323</name>
</gene>
<dbReference type="PANTHER" id="PTHR45646:SF11">
    <property type="entry name" value="SERINE_THREONINE-PROTEIN KINASE DOA"/>
    <property type="match status" value="1"/>
</dbReference>
<dbReference type="InterPro" id="IPR011009">
    <property type="entry name" value="Kinase-like_dom_sf"/>
</dbReference>
<proteinExistence type="inferred from homology"/>
<evidence type="ECO:0000256" key="7">
    <source>
        <dbReference type="ARBA" id="ARBA00037966"/>
    </source>
</evidence>
<feature type="domain" description="Protein kinase" evidence="11">
    <location>
        <begin position="1"/>
        <end position="298"/>
    </location>
</feature>
<keyword evidence="3" id="KW-0808">Transferase</keyword>
<sequence>RIELRVLKTLKANDEENRNRCIHLRDCFDYRGHICIVMDLLGQSVFDFLKGNGFVPFPNSQIQNFARQLFTSVAFLHDLNLIHTDLKPENILLCDNSYQTFTYNRKIPSSSTTINRNASQRRVLLDTEIRLIDFGSATFQDEYHSSVVSTRHYRAPEIILGLGWSFPCDIWSIGCILVEFFTGDALFQTHDNLEHLAMMEAVVGSRIDSHLVSAVNKMSTRSGGNPASKYFKRLKLDYPTPETTRGSRRFVKAMKHLSDIIPSNTTFFKNFLDLLRKIFVYDPAHRITAKQALNHPWFKEMAPPDDGTEAAKIRFERRRLEIDKAKQHGHYVG</sequence>
<evidence type="ECO:0000313" key="12">
    <source>
        <dbReference type="EMBL" id="PTB75716.1"/>
    </source>
</evidence>
<evidence type="ECO:0000313" key="13">
    <source>
        <dbReference type="Proteomes" id="UP000240760"/>
    </source>
</evidence>
<dbReference type="EMBL" id="KZ679133">
    <property type="protein sequence ID" value="PTB75716.1"/>
    <property type="molecule type" value="Genomic_DNA"/>
</dbReference>
<dbReference type="InterPro" id="IPR008271">
    <property type="entry name" value="Ser/Thr_kinase_AS"/>
</dbReference>
<keyword evidence="6" id="KW-0067">ATP-binding</keyword>
<feature type="non-terminal residue" evidence="12">
    <location>
        <position position="1"/>
    </location>
</feature>
<dbReference type="Pfam" id="PF00069">
    <property type="entry name" value="Pkinase"/>
    <property type="match status" value="1"/>
</dbReference>
<comment type="similarity">
    <text evidence="7">Belongs to the protein kinase superfamily. CMGC Ser/Thr protein kinase family. Lammer subfamily.</text>
</comment>
<evidence type="ECO:0000259" key="11">
    <source>
        <dbReference type="PROSITE" id="PS50011"/>
    </source>
</evidence>
<keyword evidence="13" id="KW-1185">Reference proteome</keyword>
<organism evidence="12 13">
    <name type="scientific">Trichoderma longibrachiatum ATCC 18648</name>
    <dbReference type="NCBI Taxonomy" id="983965"/>
    <lineage>
        <taxon>Eukaryota</taxon>
        <taxon>Fungi</taxon>
        <taxon>Dikarya</taxon>
        <taxon>Ascomycota</taxon>
        <taxon>Pezizomycotina</taxon>
        <taxon>Sordariomycetes</taxon>
        <taxon>Hypocreomycetidae</taxon>
        <taxon>Hypocreales</taxon>
        <taxon>Hypocreaceae</taxon>
        <taxon>Trichoderma</taxon>
    </lineage>
</organism>
<keyword evidence="2" id="KW-0723">Serine/threonine-protein kinase</keyword>
<dbReference type="Gene3D" id="1.10.510.10">
    <property type="entry name" value="Transferase(Phosphotransferase) domain 1"/>
    <property type="match status" value="1"/>
</dbReference>
<comment type="catalytic activity">
    <reaction evidence="10">
        <text>L-tyrosyl-[protein] + ATP = O-phospho-L-tyrosyl-[protein] + ADP + H(+)</text>
        <dbReference type="Rhea" id="RHEA:10596"/>
        <dbReference type="Rhea" id="RHEA-COMP:10136"/>
        <dbReference type="Rhea" id="RHEA-COMP:20101"/>
        <dbReference type="ChEBI" id="CHEBI:15378"/>
        <dbReference type="ChEBI" id="CHEBI:30616"/>
        <dbReference type="ChEBI" id="CHEBI:46858"/>
        <dbReference type="ChEBI" id="CHEBI:61978"/>
        <dbReference type="ChEBI" id="CHEBI:456216"/>
        <dbReference type="EC" id="2.7.12.1"/>
    </reaction>
</comment>
<evidence type="ECO:0000256" key="10">
    <source>
        <dbReference type="ARBA" id="ARBA00051680"/>
    </source>
</evidence>
<reference evidence="12 13" key="1">
    <citation type="submission" date="2016-07" db="EMBL/GenBank/DDBJ databases">
        <title>Multiple horizontal gene transfer events from other fungi enriched the ability of initially mycotrophic Trichoderma (Ascomycota) to feed on dead plant biomass.</title>
        <authorList>
            <consortium name="DOE Joint Genome Institute"/>
            <person name="Aerts A."/>
            <person name="Atanasova L."/>
            <person name="Chenthamara K."/>
            <person name="Zhang J."/>
            <person name="Grujic M."/>
            <person name="Henrissat B."/>
            <person name="Kuo A."/>
            <person name="Salamov A."/>
            <person name="Lipzen A."/>
            <person name="Labutti K."/>
            <person name="Barry K."/>
            <person name="Miao Y."/>
            <person name="Rahimi M.J."/>
            <person name="Shen Q."/>
            <person name="Grigoriev I.V."/>
            <person name="Kubicek C.P."/>
            <person name="Druzhinina I.S."/>
        </authorList>
    </citation>
    <scope>NUCLEOTIDE SEQUENCE [LARGE SCALE GENOMIC DNA]</scope>
    <source>
        <strain evidence="12 13">ATCC 18648</strain>
    </source>
</reference>
<dbReference type="SMART" id="SM00220">
    <property type="entry name" value="S_TKc"/>
    <property type="match status" value="1"/>
</dbReference>
<evidence type="ECO:0000256" key="6">
    <source>
        <dbReference type="ARBA" id="ARBA00022840"/>
    </source>
</evidence>
<dbReference type="Gene3D" id="3.30.200.20">
    <property type="entry name" value="Phosphorylase Kinase, domain 1"/>
    <property type="match status" value="1"/>
</dbReference>
<dbReference type="PROSITE" id="PS50011">
    <property type="entry name" value="PROTEIN_KINASE_DOM"/>
    <property type="match status" value="1"/>
</dbReference>
<dbReference type="GO" id="GO:0005524">
    <property type="term" value="F:ATP binding"/>
    <property type="evidence" value="ECO:0007669"/>
    <property type="project" value="UniProtKB-KW"/>
</dbReference>
<comment type="catalytic activity">
    <reaction evidence="9">
        <text>L-threonyl-[protein] + ATP = O-phospho-L-threonyl-[protein] + ADP + H(+)</text>
        <dbReference type="Rhea" id="RHEA:46608"/>
        <dbReference type="Rhea" id="RHEA-COMP:11060"/>
        <dbReference type="Rhea" id="RHEA-COMP:11605"/>
        <dbReference type="ChEBI" id="CHEBI:15378"/>
        <dbReference type="ChEBI" id="CHEBI:30013"/>
        <dbReference type="ChEBI" id="CHEBI:30616"/>
        <dbReference type="ChEBI" id="CHEBI:61977"/>
        <dbReference type="ChEBI" id="CHEBI:456216"/>
        <dbReference type="EC" id="2.7.12.1"/>
    </reaction>
</comment>
<dbReference type="AlphaFoldDB" id="A0A2T4C2C0"/>
<evidence type="ECO:0000256" key="2">
    <source>
        <dbReference type="ARBA" id="ARBA00022527"/>
    </source>
</evidence>
<dbReference type="Proteomes" id="UP000240760">
    <property type="component" value="Unassembled WGS sequence"/>
</dbReference>
<evidence type="ECO:0000256" key="8">
    <source>
        <dbReference type="ARBA" id="ARBA00049003"/>
    </source>
</evidence>
<keyword evidence="4" id="KW-0547">Nucleotide-binding</keyword>